<name>A0ABN5H401_9FIRM</name>
<dbReference type="Pfam" id="PF02782">
    <property type="entry name" value="FGGY_C"/>
    <property type="match status" value="1"/>
</dbReference>
<proteinExistence type="inferred from homology"/>
<dbReference type="PIRSF" id="PIRSF000538">
    <property type="entry name" value="GlpK"/>
    <property type="match status" value="1"/>
</dbReference>
<evidence type="ECO:0000256" key="2">
    <source>
        <dbReference type="ARBA" id="ARBA00022679"/>
    </source>
</evidence>
<evidence type="ECO:0000256" key="1">
    <source>
        <dbReference type="ARBA" id="ARBA00009156"/>
    </source>
</evidence>
<dbReference type="InterPro" id="IPR000577">
    <property type="entry name" value="Carb_kinase_FGGY"/>
</dbReference>
<evidence type="ECO:0000259" key="5">
    <source>
        <dbReference type="Pfam" id="PF02782"/>
    </source>
</evidence>
<comment type="similarity">
    <text evidence="1">Belongs to the FGGY kinase family.</text>
</comment>
<dbReference type="EMBL" id="CP019454">
    <property type="protein sequence ID" value="AUW94328.1"/>
    <property type="molecule type" value="Genomic_DNA"/>
</dbReference>
<evidence type="ECO:0008006" key="8">
    <source>
        <dbReference type="Google" id="ProtNLM"/>
    </source>
</evidence>
<protein>
    <recommendedName>
        <fullName evidence="8">Carbohydrate kinase</fullName>
    </recommendedName>
</protein>
<dbReference type="InterPro" id="IPR018484">
    <property type="entry name" value="FGGY_N"/>
</dbReference>
<feature type="domain" description="Carbohydrate kinase FGGY C-terminal" evidence="5">
    <location>
        <begin position="240"/>
        <end position="418"/>
    </location>
</feature>
<gene>
    <name evidence="6" type="ORF">BXT84_10575</name>
</gene>
<dbReference type="PANTHER" id="PTHR43095">
    <property type="entry name" value="SUGAR KINASE"/>
    <property type="match status" value="1"/>
</dbReference>
<evidence type="ECO:0000313" key="7">
    <source>
        <dbReference type="Proteomes" id="UP000325292"/>
    </source>
</evidence>
<dbReference type="PANTHER" id="PTHR43095:SF2">
    <property type="entry name" value="GLUCONOKINASE"/>
    <property type="match status" value="1"/>
</dbReference>
<keyword evidence="3" id="KW-0418">Kinase</keyword>
<dbReference type="InterPro" id="IPR018485">
    <property type="entry name" value="FGGY_C"/>
</dbReference>
<dbReference type="InterPro" id="IPR043129">
    <property type="entry name" value="ATPase_NBD"/>
</dbReference>
<dbReference type="Gene3D" id="3.30.420.40">
    <property type="match status" value="2"/>
</dbReference>
<reference evidence="6 7" key="1">
    <citation type="journal article" date="2019" name="Sci. Rep.">
        <title>Sulfobacillus thermotolerans: new insights into resistance and metabolic capacities of acidophilic chemolithotrophs.</title>
        <authorList>
            <person name="Panyushkina A.E."/>
            <person name="Babenko V.V."/>
            <person name="Nikitina A.S."/>
            <person name="Selezneva O.V."/>
            <person name="Tsaplina I.A."/>
            <person name="Letarova M.A."/>
            <person name="Kostryukova E.S."/>
            <person name="Letarov A.V."/>
        </authorList>
    </citation>
    <scope>NUCLEOTIDE SEQUENCE [LARGE SCALE GENOMIC DNA]</scope>
    <source>
        <strain evidence="6 7">Kr1</strain>
    </source>
</reference>
<dbReference type="SUPFAM" id="SSF53067">
    <property type="entry name" value="Actin-like ATPase domain"/>
    <property type="match status" value="2"/>
</dbReference>
<evidence type="ECO:0000259" key="4">
    <source>
        <dbReference type="Pfam" id="PF00370"/>
    </source>
</evidence>
<keyword evidence="7" id="KW-1185">Reference proteome</keyword>
<organism evidence="6 7">
    <name type="scientific">Sulfobacillus thermotolerans</name>
    <dbReference type="NCBI Taxonomy" id="338644"/>
    <lineage>
        <taxon>Bacteria</taxon>
        <taxon>Bacillati</taxon>
        <taxon>Bacillota</taxon>
        <taxon>Clostridia</taxon>
        <taxon>Eubacteriales</taxon>
        <taxon>Clostridiales Family XVII. Incertae Sedis</taxon>
        <taxon>Sulfobacillus</taxon>
    </lineage>
</organism>
<dbReference type="InterPro" id="IPR050406">
    <property type="entry name" value="FGGY_Carb_Kinase"/>
</dbReference>
<accession>A0ABN5H401</accession>
<evidence type="ECO:0000313" key="6">
    <source>
        <dbReference type="EMBL" id="AUW94328.1"/>
    </source>
</evidence>
<dbReference type="Pfam" id="PF00370">
    <property type="entry name" value="FGGY_N"/>
    <property type="match status" value="1"/>
</dbReference>
<dbReference type="Proteomes" id="UP000325292">
    <property type="component" value="Chromosome"/>
</dbReference>
<sequence length="457" mass="50298">MERALIAFDLGTTHLKWVVTDLSGQIILAQNQMPSGVRTDGCHSEQNPLWVYDRIVEVLKDARVQWNIQRLSFSCAMHTLLAVDSEGNPVTQSLTWMDSCAFSAAEHLRKQDVAGDLKRQTGVPLHAMSPLVKWIHLRSTLPKSARPVSLKDYLVFRLTNQWQTDYSTAAASGFLGLNGDWCPLALHYADVSARDLPELHPVTFAIPDTTGQFEVVLGGNDAATAHIHLGIAPDGGVGVLAMGTSGALRTTSAHTVDSPELFCYTMGPTRGYLVGSAFSNIGNYLSWVANLFALSVDEVLHRGIDTVRRGEPLPVAIPYLYGERSPWWREDLHAEWRGLTSLHGRDHLLGSALLSIAAMYLRGLQTLEHQGVPLEDLRIGSGLLDRPFLAQFLSDSLSRPLSLVDAQDASLMGAIDLARSEKGPTTPLIQRYYHPSHSSLYERTLERVSILAAYQKS</sequence>
<keyword evidence="2" id="KW-0808">Transferase</keyword>
<evidence type="ECO:0000256" key="3">
    <source>
        <dbReference type="ARBA" id="ARBA00022777"/>
    </source>
</evidence>
<feature type="domain" description="Carbohydrate kinase FGGY N-terminal" evidence="4">
    <location>
        <begin position="6"/>
        <end position="204"/>
    </location>
</feature>